<dbReference type="EMBL" id="CP001699">
    <property type="protein sequence ID" value="ACU64044.1"/>
    <property type="molecule type" value="Genomic_DNA"/>
</dbReference>
<gene>
    <name evidence="1" type="ordered locus">Cpin_6640</name>
</gene>
<evidence type="ECO:0000313" key="2">
    <source>
        <dbReference type="Proteomes" id="UP000002215"/>
    </source>
</evidence>
<evidence type="ECO:0000313" key="1">
    <source>
        <dbReference type="EMBL" id="ACU64044.1"/>
    </source>
</evidence>
<proteinExistence type="predicted"/>
<dbReference type="Proteomes" id="UP000002215">
    <property type="component" value="Chromosome"/>
</dbReference>
<dbReference type="KEGG" id="cpi:Cpin_6640"/>
<reference evidence="1 2" key="2">
    <citation type="journal article" date="2010" name="Stand. Genomic Sci.">
        <title>Complete genome sequence of Chitinophaga pinensis type strain (UQM 2034).</title>
        <authorList>
            <person name="Glavina Del Rio T."/>
            <person name="Abt B."/>
            <person name="Spring S."/>
            <person name="Lapidus A."/>
            <person name="Nolan M."/>
            <person name="Tice H."/>
            <person name="Copeland A."/>
            <person name="Cheng J.F."/>
            <person name="Chen F."/>
            <person name="Bruce D."/>
            <person name="Goodwin L."/>
            <person name="Pitluck S."/>
            <person name="Ivanova N."/>
            <person name="Mavromatis K."/>
            <person name="Mikhailova N."/>
            <person name="Pati A."/>
            <person name="Chen A."/>
            <person name="Palaniappan K."/>
            <person name="Land M."/>
            <person name="Hauser L."/>
            <person name="Chang Y.J."/>
            <person name="Jeffries C.D."/>
            <person name="Chain P."/>
            <person name="Saunders E."/>
            <person name="Detter J.C."/>
            <person name="Brettin T."/>
            <person name="Rohde M."/>
            <person name="Goker M."/>
            <person name="Bristow J."/>
            <person name="Eisen J.A."/>
            <person name="Markowitz V."/>
            <person name="Hugenholtz P."/>
            <person name="Kyrpides N.C."/>
            <person name="Klenk H.P."/>
            <person name="Lucas S."/>
        </authorList>
    </citation>
    <scope>NUCLEOTIDE SEQUENCE [LARGE SCALE GENOMIC DNA]</scope>
    <source>
        <strain evidence="2">ATCC 43595 / DSM 2588 / LMG 13176 / NBRC 15968 / NCIMB 11800 / UQM 2034</strain>
    </source>
</reference>
<protein>
    <recommendedName>
        <fullName evidence="3">Outer membrane beta-barrel protein</fullName>
    </recommendedName>
</protein>
<dbReference type="InterPro" id="IPR008969">
    <property type="entry name" value="CarboxyPept-like_regulatory"/>
</dbReference>
<organism evidence="1 2">
    <name type="scientific">Chitinophaga pinensis (strain ATCC 43595 / DSM 2588 / LMG 13176 / NBRC 15968 / NCIMB 11800 / UQM 2034)</name>
    <dbReference type="NCBI Taxonomy" id="485918"/>
    <lineage>
        <taxon>Bacteria</taxon>
        <taxon>Pseudomonadati</taxon>
        <taxon>Bacteroidota</taxon>
        <taxon>Chitinophagia</taxon>
        <taxon>Chitinophagales</taxon>
        <taxon>Chitinophagaceae</taxon>
        <taxon>Chitinophaga</taxon>
    </lineage>
</organism>
<evidence type="ECO:0008006" key="3">
    <source>
        <dbReference type="Google" id="ProtNLM"/>
    </source>
</evidence>
<dbReference type="RefSeq" id="WP_012794207.1">
    <property type="nucleotide sequence ID" value="NC_013132.1"/>
</dbReference>
<dbReference type="AlphaFoldDB" id="A0A979GAQ5"/>
<accession>A0A979GAQ5</accession>
<reference evidence="2" key="1">
    <citation type="submission" date="2009-08" db="EMBL/GenBank/DDBJ databases">
        <title>The complete genome of Chitinophaga pinensis DSM 2588.</title>
        <authorList>
            <consortium name="US DOE Joint Genome Institute (JGI-PGF)"/>
            <person name="Lucas S."/>
            <person name="Copeland A."/>
            <person name="Lapidus A."/>
            <person name="Glavina del Rio T."/>
            <person name="Dalin E."/>
            <person name="Tice H."/>
            <person name="Bruce D."/>
            <person name="Goodwin L."/>
            <person name="Pitluck S."/>
            <person name="Kyrpides N."/>
            <person name="Mavromatis K."/>
            <person name="Ivanova N."/>
            <person name="Mikhailova N."/>
            <person name="Sims D."/>
            <person name="Meinche L."/>
            <person name="Brettin T."/>
            <person name="Detter J.C."/>
            <person name="Han C."/>
            <person name="Larimer F."/>
            <person name="Land M."/>
            <person name="Hauser L."/>
            <person name="Markowitz V."/>
            <person name="Cheng J.-F."/>
            <person name="Hugenholtz P."/>
            <person name="Woyke T."/>
            <person name="Wu D."/>
            <person name="Spring S."/>
            <person name="Klenk H.-P."/>
            <person name="Eisen J.A."/>
        </authorList>
    </citation>
    <scope>NUCLEOTIDE SEQUENCE [LARGE SCALE GENOMIC DNA]</scope>
    <source>
        <strain evidence="2">ATCC 43595 / DSM 2588 / LMG 13176 / NBRC 15968 / NCIMB 11800 / UQM 2034</strain>
    </source>
</reference>
<dbReference type="OrthoDB" id="606930at2"/>
<sequence>MAFKSGTHIGWILSLVCFLLSLQGRAQDTSRVRDVEGVVRDSAFRINLKSATIAVYRQQDSSLLAYQLTNNFGRYHFVGLPLVTDLYVIVSQTGYRLRYAPLVVPQGAGSFLANYQLERRSAEDPVDLREVVVKAVVPVRMNGDTLEFNSDAFALEKNAVVEDLLKKLPGVIVWADGTITVNGKEIKSLKVDGKSFFSGDAKIAIQNISKDAVQKIQVYQVDADKKNQIDSITEINIKLKNGRHSGHFGKVAAGYAPEKHYEADLALNAFTPSIQMAIVANANNVNKIATDANTIMRNSTFKGSGTDIEYQPDFNIAGENRPGAIGGMFKKDFSLKPNAKELNQLNADYFFNSNYSTVASNTSTLNYLLNESSQLQLDTAVNNERRSLHKAALDYKKKNDHNNFVIDADVVYGKVNGSIENVSGIFNAAGEKKSGNINSNSNDESRHQLSFSVGDDYYGKKASSGDKAVSAKYTLDITHLQNVRAVNNAFFAVADSDVYIRTERRYDNKEDNVNHKTYLAADDLFRLLFNRSSFIQFSASNNLDFNKRDAESRVQDRDSATGKYLLNNYLTNNSTFTAINELPALKLKKEFVKILSNRYTKHLSIQFTFREQFLYQQNKSSALFQQFTRRYAKFIPVGAVTYDHYNDGHYHETHNLYVRKEAGYPDVNQLYPLVDSAVAYYLSLGNDRLKPFDKRSITYEYSRSNYMSNNDFRYGLALSYGTINHYFSDSTITDSLGRTRHYTINVNGYRFANISGSAQRAYKIGGSQLQLKFNTAFNFSRIPNSINNIWYSSKVFTNNSGLRLFYAFRDYCIVELQQYYYHYASKQTSSISTNSYSSDFWTTILGTRVSCTRRLTVGSNINLNRITASTSQPNTYLVWNATTAYRMLPANNLELRLSALDLLHQNKGFIVTGDKNMLSESRSNVLQQYFMLSVAFYPRKFGKKTE</sequence>
<dbReference type="SUPFAM" id="SSF49464">
    <property type="entry name" value="Carboxypeptidase regulatory domain-like"/>
    <property type="match status" value="1"/>
</dbReference>
<name>A0A979GAQ5_CHIPD</name>